<evidence type="ECO:0000313" key="4">
    <source>
        <dbReference type="Proteomes" id="UP000526033"/>
    </source>
</evidence>
<organism evidence="3 4">
    <name type="scientific">candidate division WWE3 bacterium</name>
    <dbReference type="NCBI Taxonomy" id="2053526"/>
    <lineage>
        <taxon>Bacteria</taxon>
        <taxon>Katanobacteria</taxon>
    </lineage>
</organism>
<accession>A0A7X9DJG8</accession>
<comment type="caution">
    <text evidence="3">The sequence shown here is derived from an EMBL/GenBank/DDBJ whole genome shotgun (WGS) entry which is preliminary data.</text>
</comment>
<dbReference type="EMBL" id="JAAZNL010000002">
    <property type="protein sequence ID" value="NMB69600.1"/>
    <property type="molecule type" value="Genomic_DNA"/>
</dbReference>
<gene>
    <name evidence="3" type="ORF">GYA27_00130</name>
</gene>
<keyword evidence="2" id="KW-0732">Signal</keyword>
<keyword evidence="1" id="KW-0472">Membrane</keyword>
<evidence type="ECO:0000313" key="3">
    <source>
        <dbReference type="EMBL" id="NMB69600.1"/>
    </source>
</evidence>
<dbReference type="Proteomes" id="UP000526033">
    <property type="component" value="Unassembled WGS sequence"/>
</dbReference>
<evidence type="ECO:0000256" key="1">
    <source>
        <dbReference type="SAM" id="Phobius"/>
    </source>
</evidence>
<reference evidence="3 4" key="1">
    <citation type="journal article" date="2020" name="Biotechnol. Biofuels">
        <title>New insights from the biogas microbiome by comprehensive genome-resolved metagenomics of nearly 1600 species originating from multiple anaerobic digesters.</title>
        <authorList>
            <person name="Campanaro S."/>
            <person name="Treu L."/>
            <person name="Rodriguez-R L.M."/>
            <person name="Kovalovszki A."/>
            <person name="Ziels R.M."/>
            <person name="Maus I."/>
            <person name="Zhu X."/>
            <person name="Kougias P.G."/>
            <person name="Basile A."/>
            <person name="Luo G."/>
            <person name="Schluter A."/>
            <person name="Konstantinidis K.T."/>
            <person name="Angelidaki I."/>
        </authorList>
    </citation>
    <scope>NUCLEOTIDE SEQUENCE [LARGE SCALE GENOMIC DNA]</scope>
    <source>
        <strain evidence="3">AS27yjCOA_165</strain>
    </source>
</reference>
<keyword evidence="1" id="KW-0812">Transmembrane</keyword>
<sequence length="108" mass="12295">MMWKKYLSMFFLILFANSDVYGQVNPVTKDNNSVFGQINNNIATQNNNSQTTLSKIMNNVQKESTSAFQKTYQLNPNSISAKIPHEAWGYILLSIIVFGILYLIVLLK</sequence>
<proteinExistence type="predicted"/>
<protein>
    <submittedName>
        <fullName evidence="3">Uncharacterized protein</fullName>
    </submittedName>
</protein>
<keyword evidence="1" id="KW-1133">Transmembrane helix</keyword>
<feature type="signal peptide" evidence="2">
    <location>
        <begin position="1"/>
        <end position="22"/>
    </location>
</feature>
<dbReference type="AlphaFoldDB" id="A0A7X9DJG8"/>
<name>A0A7X9DJG8_UNCKA</name>
<feature type="chain" id="PRO_5031152648" evidence="2">
    <location>
        <begin position="23"/>
        <end position="108"/>
    </location>
</feature>
<evidence type="ECO:0000256" key="2">
    <source>
        <dbReference type="SAM" id="SignalP"/>
    </source>
</evidence>
<feature type="transmembrane region" description="Helical" evidence="1">
    <location>
        <begin position="87"/>
        <end position="107"/>
    </location>
</feature>